<keyword evidence="12" id="KW-1185">Reference proteome</keyword>
<feature type="region of interest" description="Disordered" evidence="8">
    <location>
        <begin position="1"/>
        <end position="20"/>
    </location>
</feature>
<evidence type="ECO:0000256" key="5">
    <source>
        <dbReference type="ARBA" id="ARBA00023136"/>
    </source>
</evidence>
<comment type="subcellular location">
    <subcellularLocation>
        <location evidence="1">Membrane</location>
        <topology evidence="1">Multi-pass membrane protein</topology>
    </subcellularLocation>
</comment>
<sequence>MDLSWNTTTGQEGDATENDVTSGDILVPVTSSLPLQPTPEDDQPMSLADSLFLLTRNQRDEAEDILLIIRYIFFALALPATVCNLVVFLQRDMRSATSTYVIGLSLAQLLYIVTSIVGRILAEVIENPLNDLFYLIYSVYISSYLSIVVRRSSYLVMCLVSLERLYAVIRPFHIKEFVLSKYPAAIMSATYISVALWHVYMLTKTSVVQVVSKTGQRVYTFLPTRFVNFFSSFHFTSDFWGYFSIPYFMPSD</sequence>
<dbReference type="Gene3D" id="1.20.1070.10">
    <property type="entry name" value="Rhodopsin 7-helix transmembrane proteins"/>
    <property type="match status" value="1"/>
</dbReference>
<keyword evidence="6" id="KW-0675">Receptor</keyword>
<evidence type="ECO:0000256" key="3">
    <source>
        <dbReference type="ARBA" id="ARBA00022989"/>
    </source>
</evidence>
<keyword evidence="3 9" id="KW-1133">Transmembrane helix</keyword>
<dbReference type="PANTHER" id="PTHR24243">
    <property type="entry name" value="G-PROTEIN COUPLED RECEPTOR"/>
    <property type="match status" value="1"/>
</dbReference>
<evidence type="ECO:0000256" key="2">
    <source>
        <dbReference type="ARBA" id="ARBA00022692"/>
    </source>
</evidence>
<dbReference type="AlphaFoldDB" id="A0ABD0KZN3"/>
<feature type="compositionally biased region" description="Polar residues" evidence="8">
    <location>
        <begin position="1"/>
        <end position="11"/>
    </location>
</feature>
<keyword evidence="5 9" id="KW-0472">Membrane</keyword>
<feature type="transmembrane region" description="Helical" evidence="9">
    <location>
        <begin position="68"/>
        <end position="89"/>
    </location>
</feature>
<dbReference type="SUPFAM" id="SSF81321">
    <property type="entry name" value="Family A G protein-coupled receptor-like"/>
    <property type="match status" value="1"/>
</dbReference>
<feature type="transmembrane region" description="Helical" evidence="9">
    <location>
        <begin position="134"/>
        <end position="162"/>
    </location>
</feature>
<reference evidence="11 12" key="1">
    <citation type="journal article" date="2023" name="Sci. Data">
        <title>Genome assembly of the Korean intertidal mud-creeper Batillaria attramentaria.</title>
        <authorList>
            <person name="Patra A.K."/>
            <person name="Ho P.T."/>
            <person name="Jun S."/>
            <person name="Lee S.J."/>
            <person name="Kim Y."/>
            <person name="Won Y.J."/>
        </authorList>
    </citation>
    <scope>NUCLEOTIDE SEQUENCE [LARGE SCALE GENOMIC DNA]</scope>
    <source>
        <strain evidence="11">Wonlab-2016</strain>
    </source>
</reference>
<accession>A0ABD0KZN3</accession>
<dbReference type="GO" id="GO:0004930">
    <property type="term" value="F:G protein-coupled receptor activity"/>
    <property type="evidence" value="ECO:0007669"/>
    <property type="project" value="UniProtKB-KW"/>
</dbReference>
<evidence type="ECO:0000256" key="8">
    <source>
        <dbReference type="SAM" id="MobiDB-lite"/>
    </source>
</evidence>
<keyword evidence="7" id="KW-0807">Transducer</keyword>
<evidence type="ECO:0000313" key="11">
    <source>
        <dbReference type="EMBL" id="KAK7492222.1"/>
    </source>
</evidence>
<keyword evidence="2 9" id="KW-0812">Transmembrane</keyword>
<name>A0ABD0KZN3_9CAEN</name>
<keyword evidence="4" id="KW-0297">G-protein coupled receptor</keyword>
<dbReference type="GO" id="GO:0016020">
    <property type="term" value="C:membrane"/>
    <property type="evidence" value="ECO:0007669"/>
    <property type="project" value="UniProtKB-SubCell"/>
</dbReference>
<evidence type="ECO:0000256" key="1">
    <source>
        <dbReference type="ARBA" id="ARBA00004141"/>
    </source>
</evidence>
<proteinExistence type="predicted"/>
<evidence type="ECO:0000259" key="10">
    <source>
        <dbReference type="PROSITE" id="PS50262"/>
    </source>
</evidence>
<dbReference type="PROSITE" id="PS50262">
    <property type="entry name" value="G_PROTEIN_RECEP_F1_2"/>
    <property type="match status" value="1"/>
</dbReference>
<dbReference type="EMBL" id="JACVVK020000105">
    <property type="protein sequence ID" value="KAK7492222.1"/>
    <property type="molecule type" value="Genomic_DNA"/>
</dbReference>
<gene>
    <name evidence="11" type="ORF">BaRGS_00016519</name>
</gene>
<feature type="transmembrane region" description="Helical" evidence="9">
    <location>
        <begin position="101"/>
        <end position="122"/>
    </location>
</feature>
<feature type="domain" description="G-protein coupled receptors family 1 profile" evidence="10">
    <location>
        <begin position="79"/>
        <end position="197"/>
    </location>
</feature>
<protein>
    <recommendedName>
        <fullName evidence="10">G-protein coupled receptors family 1 profile domain-containing protein</fullName>
    </recommendedName>
</protein>
<evidence type="ECO:0000256" key="6">
    <source>
        <dbReference type="ARBA" id="ARBA00023170"/>
    </source>
</evidence>
<evidence type="ECO:0000313" key="12">
    <source>
        <dbReference type="Proteomes" id="UP001519460"/>
    </source>
</evidence>
<dbReference type="InterPro" id="IPR017452">
    <property type="entry name" value="GPCR_Rhodpsn_7TM"/>
</dbReference>
<evidence type="ECO:0000256" key="9">
    <source>
        <dbReference type="SAM" id="Phobius"/>
    </source>
</evidence>
<dbReference type="PANTHER" id="PTHR24243:SF208">
    <property type="entry name" value="PYROKININ-1 RECEPTOR"/>
    <property type="match status" value="1"/>
</dbReference>
<comment type="caution">
    <text evidence="11">The sequence shown here is derived from an EMBL/GenBank/DDBJ whole genome shotgun (WGS) entry which is preliminary data.</text>
</comment>
<evidence type="ECO:0000256" key="7">
    <source>
        <dbReference type="ARBA" id="ARBA00023224"/>
    </source>
</evidence>
<organism evidence="11 12">
    <name type="scientific">Batillaria attramentaria</name>
    <dbReference type="NCBI Taxonomy" id="370345"/>
    <lineage>
        <taxon>Eukaryota</taxon>
        <taxon>Metazoa</taxon>
        <taxon>Spiralia</taxon>
        <taxon>Lophotrochozoa</taxon>
        <taxon>Mollusca</taxon>
        <taxon>Gastropoda</taxon>
        <taxon>Caenogastropoda</taxon>
        <taxon>Sorbeoconcha</taxon>
        <taxon>Cerithioidea</taxon>
        <taxon>Batillariidae</taxon>
        <taxon>Batillaria</taxon>
    </lineage>
</organism>
<dbReference type="Proteomes" id="UP001519460">
    <property type="component" value="Unassembled WGS sequence"/>
</dbReference>
<evidence type="ECO:0000256" key="4">
    <source>
        <dbReference type="ARBA" id="ARBA00023040"/>
    </source>
</evidence>